<dbReference type="Gene3D" id="3.40.630.30">
    <property type="match status" value="1"/>
</dbReference>
<dbReference type="InterPro" id="IPR016181">
    <property type="entry name" value="Acyl_CoA_acyltransferase"/>
</dbReference>
<dbReference type="PANTHER" id="PTHR43792">
    <property type="entry name" value="GNAT FAMILY, PUTATIVE (AFU_ORTHOLOGUE AFUA_3G00765)-RELATED-RELATED"/>
    <property type="match status" value="1"/>
</dbReference>
<sequence length="190" mass="22203">MGELQTERLLLRAWKESDVKDLFEYAKSELVGPNAGWKPHKDEEESKEIIQMFMESNDVVYAIELLSENKVIGSIGLHDRKPDVSLSHYKQKEIGYVLNPAYWGKGYVPEAVHRVIQHGFEDLDLDIVWCGHFDFNHNSKRVNEKCGFNYRFSEKKKLDRLDGREVTSLYYNILKSEYEDRLNIKASNTV</sequence>
<dbReference type="EMBL" id="JAUHLN010000001">
    <property type="protein sequence ID" value="MDN4071813.1"/>
    <property type="molecule type" value="Genomic_DNA"/>
</dbReference>
<keyword evidence="2" id="KW-0012">Acyltransferase</keyword>
<dbReference type="InterPro" id="IPR051531">
    <property type="entry name" value="N-acetyltransferase"/>
</dbReference>
<dbReference type="RefSeq" id="WP_290397969.1">
    <property type="nucleotide sequence ID" value="NZ_JAUHLN010000001.1"/>
</dbReference>
<dbReference type="InterPro" id="IPR000182">
    <property type="entry name" value="GNAT_dom"/>
</dbReference>
<evidence type="ECO:0000256" key="2">
    <source>
        <dbReference type="ARBA" id="ARBA00023315"/>
    </source>
</evidence>
<evidence type="ECO:0000313" key="6">
    <source>
        <dbReference type="Proteomes" id="UP001168694"/>
    </source>
</evidence>
<dbReference type="SUPFAM" id="SSF55729">
    <property type="entry name" value="Acyl-CoA N-acyltransferases (Nat)"/>
    <property type="match status" value="1"/>
</dbReference>
<name>A0ABT8E1M3_9BACL</name>
<dbReference type="Proteomes" id="UP001168694">
    <property type="component" value="Unassembled WGS sequence"/>
</dbReference>
<evidence type="ECO:0000256" key="3">
    <source>
        <dbReference type="ARBA" id="ARBA00038502"/>
    </source>
</evidence>
<proteinExistence type="inferred from homology"/>
<evidence type="ECO:0000313" key="5">
    <source>
        <dbReference type="EMBL" id="MDN4071813.1"/>
    </source>
</evidence>
<gene>
    <name evidence="5" type="ORF">QYF49_02060</name>
</gene>
<reference evidence="5" key="1">
    <citation type="submission" date="2023-06" db="EMBL/GenBank/DDBJ databases">
        <title>Draft Genome Sequences of Representative Paenibacillus Polymyxa, Bacillus cereus, Fictibacillus sp., and Brevibacillus agri Strains Isolated from Amazonian Dark Earth.</title>
        <authorList>
            <person name="Pellegrinetti T.A."/>
            <person name="Cunha I.C.M."/>
            <person name="Chaves M.G."/>
            <person name="Freitas A.S."/>
            <person name="Silva A.V.R."/>
            <person name="Tsai S.M."/>
            <person name="Mendes L.W."/>
        </authorList>
    </citation>
    <scope>NUCLEOTIDE SEQUENCE</scope>
    <source>
        <strain evidence="5">CENA-BCM004</strain>
    </source>
</reference>
<dbReference type="PROSITE" id="PS51186">
    <property type="entry name" value="GNAT"/>
    <property type="match status" value="1"/>
</dbReference>
<comment type="similarity">
    <text evidence="3">Belongs to the acetyltransferase family. RimJ subfamily.</text>
</comment>
<dbReference type="Pfam" id="PF13302">
    <property type="entry name" value="Acetyltransf_3"/>
    <property type="match status" value="1"/>
</dbReference>
<keyword evidence="6" id="KW-1185">Reference proteome</keyword>
<feature type="domain" description="N-acetyltransferase" evidence="4">
    <location>
        <begin position="9"/>
        <end position="176"/>
    </location>
</feature>
<organism evidence="5 6">
    <name type="scientific">Fictibacillus terranigra</name>
    <dbReference type="NCBI Taxonomy" id="3058424"/>
    <lineage>
        <taxon>Bacteria</taxon>
        <taxon>Bacillati</taxon>
        <taxon>Bacillota</taxon>
        <taxon>Bacilli</taxon>
        <taxon>Bacillales</taxon>
        <taxon>Fictibacillaceae</taxon>
        <taxon>Fictibacillus</taxon>
    </lineage>
</organism>
<protein>
    <submittedName>
        <fullName evidence="5">GNAT family N-acetyltransferase</fullName>
    </submittedName>
</protein>
<keyword evidence="1" id="KW-0808">Transferase</keyword>
<dbReference type="PANTHER" id="PTHR43792:SF8">
    <property type="entry name" value="[RIBOSOMAL PROTEIN US5]-ALANINE N-ACETYLTRANSFERASE"/>
    <property type="match status" value="1"/>
</dbReference>
<evidence type="ECO:0000256" key="1">
    <source>
        <dbReference type="ARBA" id="ARBA00022679"/>
    </source>
</evidence>
<accession>A0ABT8E1M3</accession>
<comment type="caution">
    <text evidence="5">The sequence shown here is derived from an EMBL/GenBank/DDBJ whole genome shotgun (WGS) entry which is preliminary data.</text>
</comment>
<evidence type="ECO:0000259" key="4">
    <source>
        <dbReference type="PROSITE" id="PS51186"/>
    </source>
</evidence>